<evidence type="ECO:0000313" key="2">
    <source>
        <dbReference type="EMBL" id="BCT75892.1"/>
    </source>
</evidence>
<evidence type="ECO:0000313" key="3">
    <source>
        <dbReference type="Proteomes" id="UP001319861"/>
    </source>
</evidence>
<dbReference type="PRINTS" id="PR00111">
    <property type="entry name" value="ABHYDROLASE"/>
</dbReference>
<dbReference type="Proteomes" id="UP001319861">
    <property type="component" value="Chromosome"/>
</dbReference>
<proteinExistence type="predicted"/>
<dbReference type="SUPFAM" id="SSF53474">
    <property type="entry name" value="alpha/beta-Hydrolases"/>
    <property type="match status" value="1"/>
</dbReference>
<dbReference type="InterPro" id="IPR000073">
    <property type="entry name" value="AB_hydrolase_1"/>
</dbReference>
<dbReference type="Pfam" id="PF00561">
    <property type="entry name" value="Abhydrolase_1"/>
    <property type="match status" value="1"/>
</dbReference>
<evidence type="ECO:0000259" key="1">
    <source>
        <dbReference type="Pfam" id="PF00561"/>
    </source>
</evidence>
<reference evidence="2 3" key="1">
    <citation type="journal article" date="2021" name="J. Biosci. Bioeng.">
        <title>Identification and characterization of a chc gene cluster responsible for the aromatization pathway of cyclohexanecarboxylate degradation in Sinomonas cyclohexanicum ATCC 51369.</title>
        <authorList>
            <person name="Yamamoto T."/>
            <person name="Hasegawa Y."/>
            <person name="Lau P.C.K."/>
            <person name="Iwaki H."/>
        </authorList>
    </citation>
    <scope>NUCLEOTIDE SEQUENCE [LARGE SCALE GENOMIC DNA]</scope>
    <source>
        <strain evidence="2 3">ATCC 51369</strain>
    </source>
</reference>
<organism evidence="2 3">
    <name type="scientific">Sinomonas cyclohexanicum</name>
    <name type="common">Corynebacterium cyclohexanicum</name>
    <dbReference type="NCBI Taxonomy" id="322009"/>
    <lineage>
        <taxon>Bacteria</taxon>
        <taxon>Bacillati</taxon>
        <taxon>Actinomycetota</taxon>
        <taxon>Actinomycetes</taxon>
        <taxon>Micrococcales</taxon>
        <taxon>Micrococcaceae</taxon>
        <taxon>Sinomonas</taxon>
    </lineage>
</organism>
<dbReference type="Gene3D" id="3.40.50.1820">
    <property type="entry name" value="alpha/beta hydrolase"/>
    <property type="match status" value="2"/>
</dbReference>
<feature type="domain" description="AB hydrolase-1" evidence="1">
    <location>
        <begin position="2"/>
        <end position="96"/>
    </location>
</feature>
<sequence length="218" mass="23338">MVLIPGLAIDISELGPLVEALAQRFSVTAVDNLGAGRSDRPDEQYSLERMGGGASGLLRSRLGPAAVMGISLGSRIALALALRRPELVSRLVLVGGGARVRRSFANDVLMSTVPRVPVGKGRYPQPYCAFRRQRLASQGIDLRGDLALIFAPTLIAHGTRDRIAPRAFATELRDGIPHSRLEWFDGGHTFPLGPAGAHWLAETTAAFVDETRPGRGGR</sequence>
<gene>
    <name evidence="2" type="primary">pcaD</name>
    <name evidence="2" type="ORF">SCMU_17340</name>
</gene>
<dbReference type="PANTHER" id="PTHR43433:SF1">
    <property type="entry name" value="BLL5160 PROTEIN"/>
    <property type="match status" value="1"/>
</dbReference>
<dbReference type="InterPro" id="IPR050471">
    <property type="entry name" value="AB_hydrolase"/>
</dbReference>
<protein>
    <submittedName>
        <fullName evidence="2">3-oxoadipate enol-lactonase</fullName>
    </submittedName>
</protein>
<dbReference type="EMBL" id="AP024525">
    <property type="protein sequence ID" value="BCT75892.1"/>
    <property type="molecule type" value="Genomic_DNA"/>
</dbReference>
<dbReference type="InterPro" id="IPR029058">
    <property type="entry name" value="AB_hydrolase_fold"/>
</dbReference>
<dbReference type="PANTHER" id="PTHR43433">
    <property type="entry name" value="HYDROLASE, ALPHA/BETA FOLD FAMILY PROTEIN"/>
    <property type="match status" value="1"/>
</dbReference>
<keyword evidence="3" id="KW-1185">Reference proteome</keyword>
<name>A0ABM7PUH7_SINCY</name>
<accession>A0ABM7PUH7</accession>